<dbReference type="EMBL" id="CAJHUC010000910">
    <property type="protein sequence ID" value="CAD7698900.1"/>
    <property type="molecule type" value="Genomic_DNA"/>
</dbReference>
<dbReference type="CDD" id="cd02440">
    <property type="entry name" value="AdoMet_MTases"/>
    <property type="match status" value="1"/>
</dbReference>
<dbReference type="PANTHER" id="PTHR43591">
    <property type="entry name" value="METHYLTRANSFERASE"/>
    <property type="match status" value="1"/>
</dbReference>
<protein>
    <recommendedName>
        <fullName evidence="2">Methyltransferase type 11 domain-containing protein</fullName>
    </recommendedName>
</protein>
<comment type="caution">
    <text evidence="3">The sequence shown here is derived from an EMBL/GenBank/DDBJ whole genome shotgun (WGS) entry which is preliminary data.</text>
</comment>
<dbReference type="Gene3D" id="3.40.50.150">
    <property type="entry name" value="Vaccinia Virus protein VP39"/>
    <property type="match status" value="1"/>
</dbReference>
<dbReference type="Proteomes" id="UP000708148">
    <property type="component" value="Unassembled WGS sequence"/>
</dbReference>
<dbReference type="InterPro" id="IPR029063">
    <property type="entry name" value="SAM-dependent_MTases_sf"/>
</dbReference>
<organism evidence="3 4">
    <name type="scientific">Ostreobium quekettii</name>
    <dbReference type="NCBI Taxonomy" id="121088"/>
    <lineage>
        <taxon>Eukaryota</taxon>
        <taxon>Viridiplantae</taxon>
        <taxon>Chlorophyta</taxon>
        <taxon>core chlorophytes</taxon>
        <taxon>Ulvophyceae</taxon>
        <taxon>TCBD clade</taxon>
        <taxon>Bryopsidales</taxon>
        <taxon>Ostreobineae</taxon>
        <taxon>Ostreobiaceae</taxon>
        <taxon>Ostreobium</taxon>
    </lineage>
</organism>
<gene>
    <name evidence="3" type="ORF">OSTQU699_LOCUS4259</name>
</gene>
<dbReference type="SUPFAM" id="SSF53335">
    <property type="entry name" value="S-adenosyl-L-methionine-dependent methyltransferases"/>
    <property type="match status" value="1"/>
</dbReference>
<keyword evidence="4" id="KW-1185">Reference proteome</keyword>
<dbReference type="AlphaFoldDB" id="A0A8S1IVD8"/>
<accession>A0A8S1IVD8</accession>
<dbReference type="OrthoDB" id="10017101at2759"/>
<proteinExistence type="predicted"/>
<feature type="region of interest" description="Disordered" evidence="1">
    <location>
        <begin position="26"/>
        <end position="60"/>
    </location>
</feature>
<evidence type="ECO:0000313" key="4">
    <source>
        <dbReference type="Proteomes" id="UP000708148"/>
    </source>
</evidence>
<sequence length="373" mass="39531">MTLGHAALAMLRGGYLGRALGAARGASPAAAPASPSRPPGPSAGQHRIQSQPAATSPRPQALARLRTCAASPLATDRPDAVSEARPAVSARLACPICKETEFDSADLPSAGGSLACTRCARTFDTGDDYIDLTLTSGVEQAAYRPRRRLGVWLFSTRLVGYLYERGWRQSPAWPAMGFPGPTKEFEMAMEHLEPCVGNWILDVSCGSGVFSRRFAACGRFAGVIASDISGPMLKEAKQSMKEPGYSTPVVLVRADVGRLPFPTASLAAVHAGASVHCWPDPPMAFAEISRVLRPGGVLVASTVMTVPSAMSGLARDDALRALDSLFPSDVGVQLWREGELRDLCAMSGLQGFTCHRNRMFIMFAVTKPAGNEG</sequence>
<evidence type="ECO:0000259" key="2">
    <source>
        <dbReference type="Pfam" id="PF08241"/>
    </source>
</evidence>
<dbReference type="GO" id="GO:0008757">
    <property type="term" value="F:S-adenosylmethionine-dependent methyltransferase activity"/>
    <property type="evidence" value="ECO:0007669"/>
    <property type="project" value="InterPro"/>
</dbReference>
<dbReference type="PANTHER" id="PTHR43591:SF99">
    <property type="entry name" value="OS06G0646000 PROTEIN"/>
    <property type="match status" value="1"/>
</dbReference>
<feature type="domain" description="Methyltransferase type 11" evidence="2">
    <location>
        <begin position="201"/>
        <end position="299"/>
    </location>
</feature>
<name>A0A8S1IVD8_9CHLO</name>
<feature type="compositionally biased region" description="Polar residues" evidence="1">
    <location>
        <begin position="47"/>
        <end position="58"/>
    </location>
</feature>
<reference evidence="3" key="1">
    <citation type="submission" date="2020-12" db="EMBL/GenBank/DDBJ databases">
        <authorList>
            <person name="Iha C."/>
        </authorList>
    </citation>
    <scope>NUCLEOTIDE SEQUENCE</scope>
</reference>
<evidence type="ECO:0000313" key="3">
    <source>
        <dbReference type="EMBL" id="CAD7698900.1"/>
    </source>
</evidence>
<dbReference type="Pfam" id="PF08241">
    <property type="entry name" value="Methyltransf_11"/>
    <property type="match status" value="1"/>
</dbReference>
<evidence type="ECO:0000256" key="1">
    <source>
        <dbReference type="SAM" id="MobiDB-lite"/>
    </source>
</evidence>
<dbReference type="InterPro" id="IPR013216">
    <property type="entry name" value="Methyltransf_11"/>
</dbReference>